<dbReference type="PROSITE" id="PS50158">
    <property type="entry name" value="ZF_CCHC"/>
    <property type="match status" value="1"/>
</dbReference>
<sequence>MDQYMEPAPHGDQDVLNNSTEVHPSNCTDQTDRAVYRIDPRTSGMELRLEPRPDNRTDHTRARLSRPSRHSKDNSRARLSLDREEPEDRHGFSPGRPSRQSRMSPYRYRHASIRWLTLDRGYIKSHYASLDDPFIPSQFQKCYFPSRIISNTQLKTLSWKYQQPSATVVRPFDPPFLVIAGLVRHIKQHLELGISTAFRNCCATLRSTISPYCWTCASYQAASGVGNINSLPQFLCDPSIHHFSSIRLRLYFKVRLSDLSLFRAYQFGIRATLAGGVVEEKPCWLKRNPVLGQMFGFHKKSNQASKPQQDKQRNQRKRQNRLDDDEKRVRNGDRPFTKAKRSNCDMLDQNELQTYASLEKMLHKTIFPIQQLKKKGNTNTSSAPKQHNLKRGNLSSLSNSNLKTNEISFDKSNAVKTTSKAHSTMCFKCHMIGHYANKCQNQKPLVTLANDKIETEPKKEELLVPLSIFDDFTNEPMEGLDEEQIRGHQANQEGSSSTQKPDRTQVHESVHGTSSAWRSGRSEQFNRGSSIQPYRSDCRAVYRIDPRTSGMELRLEPRPDNRTDRTRARLSRPSRQSKDNSRARLCLGREEPEYIHGFSPGGPSGQSRRSPYRYRRASIRWLALDRGYIKSHSTSLDDSFIPSQFQKCHLPSRIIFYV</sequence>
<feature type="compositionally biased region" description="Polar residues" evidence="2">
    <location>
        <begin position="489"/>
        <end position="499"/>
    </location>
</feature>
<reference evidence="4" key="1">
    <citation type="submission" date="2019-12" db="EMBL/GenBank/DDBJ databases">
        <title>Genome sequencing and annotation of Brassica cretica.</title>
        <authorList>
            <person name="Studholme D.J."/>
            <person name="Sarris P.F."/>
        </authorList>
    </citation>
    <scope>NUCLEOTIDE SEQUENCE</scope>
    <source>
        <strain evidence="4">PFS-102/07</strain>
        <tissue evidence="4">Leaf</tissue>
    </source>
</reference>
<dbReference type="InterPro" id="IPR036875">
    <property type="entry name" value="Znf_CCHC_sf"/>
</dbReference>
<accession>A0A8S9IZU7</accession>
<evidence type="ECO:0000259" key="3">
    <source>
        <dbReference type="PROSITE" id="PS50158"/>
    </source>
</evidence>
<gene>
    <name evidence="4" type="ORF">F2Q70_00003037</name>
</gene>
<feature type="region of interest" description="Disordered" evidence="2">
    <location>
        <begin position="299"/>
        <end position="343"/>
    </location>
</feature>
<proteinExistence type="predicted"/>
<feature type="compositionally biased region" description="Basic and acidic residues" evidence="2">
    <location>
        <begin position="320"/>
        <end position="336"/>
    </location>
</feature>
<feature type="domain" description="CCHC-type" evidence="3">
    <location>
        <begin position="426"/>
        <end position="441"/>
    </location>
</feature>
<dbReference type="SUPFAM" id="SSF57756">
    <property type="entry name" value="Retrovirus zinc finger-like domains"/>
    <property type="match status" value="1"/>
</dbReference>
<evidence type="ECO:0000256" key="2">
    <source>
        <dbReference type="SAM" id="MobiDB-lite"/>
    </source>
</evidence>
<keyword evidence="1" id="KW-0863">Zinc-finger</keyword>
<dbReference type="GO" id="GO:0008270">
    <property type="term" value="F:zinc ion binding"/>
    <property type="evidence" value="ECO:0007669"/>
    <property type="project" value="UniProtKB-KW"/>
</dbReference>
<feature type="compositionally biased region" description="Basic and acidic residues" evidence="2">
    <location>
        <begin position="500"/>
        <end position="510"/>
    </location>
</feature>
<feature type="region of interest" description="Disordered" evidence="2">
    <location>
        <begin position="372"/>
        <end position="400"/>
    </location>
</feature>
<organism evidence="4">
    <name type="scientific">Brassica cretica</name>
    <name type="common">Mustard</name>
    <dbReference type="NCBI Taxonomy" id="69181"/>
    <lineage>
        <taxon>Eukaryota</taxon>
        <taxon>Viridiplantae</taxon>
        <taxon>Streptophyta</taxon>
        <taxon>Embryophyta</taxon>
        <taxon>Tracheophyta</taxon>
        <taxon>Spermatophyta</taxon>
        <taxon>Magnoliopsida</taxon>
        <taxon>eudicotyledons</taxon>
        <taxon>Gunneridae</taxon>
        <taxon>Pentapetalae</taxon>
        <taxon>rosids</taxon>
        <taxon>malvids</taxon>
        <taxon>Brassicales</taxon>
        <taxon>Brassicaceae</taxon>
        <taxon>Brassiceae</taxon>
        <taxon>Brassica</taxon>
    </lineage>
</organism>
<feature type="region of interest" description="Disordered" evidence="2">
    <location>
        <begin position="1"/>
        <end position="104"/>
    </location>
</feature>
<feature type="compositionally biased region" description="Basic and acidic residues" evidence="2">
    <location>
        <begin position="70"/>
        <end position="91"/>
    </location>
</feature>
<evidence type="ECO:0000313" key="4">
    <source>
        <dbReference type="EMBL" id="KAF2574893.1"/>
    </source>
</evidence>
<feature type="region of interest" description="Disordered" evidence="2">
    <location>
        <begin position="549"/>
        <end position="582"/>
    </location>
</feature>
<dbReference type="EMBL" id="QGKY02001015">
    <property type="protein sequence ID" value="KAF2574893.1"/>
    <property type="molecule type" value="Genomic_DNA"/>
</dbReference>
<evidence type="ECO:0000256" key="1">
    <source>
        <dbReference type="PROSITE-ProRule" id="PRU00047"/>
    </source>
</evidence>
<feature type="compositionally biased region" description="Basic and acidic residues" evidence="2">
    <location>
        <begin position="553"/>
        <end position="567"/>
    </location>
</feature>
<dbReference type="InterPro" id="IPR001878">
    <property type="entry name" value="Znf_CCHC"/>
</dbReference>
<feature type="region of interest" description="Disordered" evidence="2">
    <location>
        <begin position="485"/>
        <end position="531"/>
    </location>
</feature>
<keyword evidence="1" id="KW-0862">Zinc</keyword>
<feature type="compositionally biased region" description="Basic and acidic residues" evidence="2">
    <location>
        <begin position="30"/>
        <end position="40"/>
    </location>
</feature>
<keyword evidence="1" id="KW-0479">Metal-binding</keyword>
<feature type="compositionally biased region" description="Basic and acidic residues" evidence="2">
    <location>
        <begin position="47"/>
        <end position="61"/>
    </location>
</feature>
<name>A0A8S9IZU7_BRACR</name>
<protein>
    <recommendedName>
        <fullName evidence="3">CCHC-type domain-containing protein</fullName>
    </recommendedName>
</protein>
<dbReference type="GO" id="GO:0003676">
    <property type="term" value="F:nucleic acid binding"/>
    <property type="evidence" value="ECO:0007669"/>
    <property type="project" value="InterPro"/>
</dbReference>
<feature type="compositionally biased region" description="Polar residues" evidence="2">
    <location>
        <begin position="511"/>
        <end position="531"/>
    </location>
</feature>
<comment type="caution">
    <text evidence="4">The sequence shown here is derived from an EMBL/GenBank/DDBJ whole genome shotgun (WGS) entry which is preliminary data.</text>
</comment>
<feature type="compositionally biased region" description="Polar residues" evidence="2">
    <location>
        <begin position="15"/>
        <end position="29"/>
    </location>
</feature>
<dbReference type="AlphaFoldDB" id="A0A8S9IZU7"/>